<name>A0AAD1MT84_9MYCO</name>
<evidence type="ECO:0000256" key="1">
    <source>
        <dbReference type="SAM" id="Phobius"/>
    </source>
</evidence>
<keyword evidence="1" id="KW-0472">Membrane</keyword>
<dbReference type="RefSeq" id="WP_134057768.1">
    <property type="nucleotide sequence ID" value="NZ_AP022586.1"/>
</dbReference>
<sequence length="221" mass="22956">MSGSWGSVLTELIPLALVITLSPLSVIPAVLMLQTPRPRPTALAFMAGWLLGLGVLTAVFVAVSGAIGGFEKPPSWASWLRIVIGAALVVFGVVRFARRRSASHQPKWLRNLTTLGPAKAAATAAALTVANPKVLFLCVAAGLAIGSAGLGGAVWAAVVYFAAVAGSSVAVPILAYAMSGDRLDAALERLKDWMERNHATLMAVILVVIGLLVLYKGIHAL</sequence>
<reference evidence="2 3" key="1">
    <citation type="journal article" date="2019" name="Emerg. Microbes Infect.">
        <title>Comprehensive subspecies identification of 175 nontuberculous mycobacteria species based on 7547 genomic profiles.</title>
        <authorList>
            <person name="Matsumoto Y."/>
            <person name="Kinjo T."/>
            <person name="Motooka D."/>
            <person name="Nabeya D."/>
            <person name="Jung N."/>
            <person name="Uechi K."/>
            <person name="Horii T."/>
            <person name="Iida T."/>
            <person name="Fujita J."/>
            <person name="Nakamura S."/>
        </authorList>
    </citation>
    <scope>NUCLEOTIDE SEQUENCE [LARGE SCALE GENOMIC DNA]</scope>
    <source>
        <strain evidence="2 3">JCM 17423</strain>
    </source>
</reference>
<dbReference type="AlphaFoldDB" id="A0AAD1MT84"/>
<feature type="transmembrane region" description="Helical" evidence="1">
    <location>
        <begin position="43"/>
        <end position="67"/>
    </location>
</feature>
<gene>
    <name evidence="2" type="ORF">MLIT_36660</name>
</gene>
<accession>A0AAD1MT84</accession>
<evidence type="ECO:0000313" key="2">
    <source>
        <dbReference type="EMBL" id="BBY18074.1"/>
    </source>
</evidence>
<proteinExistence type="predicted"/>
<organism evidence="2 3">
    <name type="scientific">Mycolicibacterium litorale</name>
    <dbReference type="NCBI Taxonomy" id="758802"/>
    <lineage>
        <taxon>Bacteria</taxon>
        <taxon>Bacillati</taxon>
        <taxon>Actinomycetota</taxon>
        <taxon>Actinomycetes</taxon>
        <taxon>Mycobacteriales</taxon>
        <taxon>Mycobacteriaceae</taxon>
        <taxon>Mycolicibacterium</taxon>
    </lineage>
</organism>
<dbReference type="InterPro" id="IPR021315">
    <property type="entry name" value="Gap/Sap"/>
</dbReference>
<feature type="transmembrane region" description="Helical" evidence="1">
    <location>
        <begin position="199"/>
        <end position="218"/>
    </location>
</feature>
<keyword evidence="1" id="KW-0812">Transmembrane</keyword>
<feature type="transmembrane region" description="Helical" evidence="1">
    <location>
        <begin position="157"/>
        <end position="178"/>
    </location>
</feature>
<dbReference type="EMBL" id="AP022586">
    <property type="protein sequence ID" value="BBY18074.1"/>
    <property type="molecule type" value="Genomic_DNA"/>
</dbReference>
<protein>
    <submittedName>
        <fullName evidence="2">Membrane protein</fullName>
    </submittedName>
</protein>
<feature type="transmembrane region" description="Helical" evidence="1">
    <location>
        <begin position="79"/>
        <end position="97"/>
    </location>
</feature>
<dbReference type="Proteomes" id="UP000466607">
    <property type="component" value="Chromosome"/>
</dbReference>
<keyword evidence="3" id="KW-1185">Reference proteome</keyword>
<feature type="transmembrane region" description="Helical" evidence="1">
    <location>
        <begin position="134"/>
        <end position="151"/>
    </location>
</feature>
<evidence type="ECO:0000313" key="3">
    <source>
        <dbReference type="Proteomes" id="UP000466607"/>
    </source>
</evidence>
<feature type="transmembrane region" description="Helical" evidence="1">
    <location>
        <begin position="12"/>
        <end position="31"/>
    </location>
</feature>
<keyword evidence="1" id="KW-1133">Transmembrane helix</keyword>
<dbReference type="Pfam" id="PF11139">
    <property type="entry name" value="SfLAP"/>
    <property type="match status" value="1"/>
</dbReference>